<gene>
    <name evidence="5" type="ORF">FBY41_2555</name>
</gene>
<dbReference type="RefSeq" id="WP_141844601.1">
    <property type="nucleotide sequence ID" value="NZ_VFPM01000002.1"/>
</dbReference>
<feature type="domain" description="Alpha/beta-hydrolase N-terminal" evidence="4">
    <location>
        <begin position="61"/>
        <end position="268"/>
    </location>
</feature>
<feature type="transmembrane region" description="Helical" evidence="2">
    <location>
        <begin position="150"/>
        <end position="172"/>
    </location>
</feature>
<name>A0A543HWA2_9MICO</name>
<protein>
    <submittedName>
        <fullName evidence="5">Putative membrane protein</fullName>
    </submittedName>
</protein>
<evidence type="ECO:0000256" key="2">
    <source>
        <dbReference type="SAM" id="Phobius"/>
    </source>
</evidence>
<proteinExistence type="predicted"/>
<dbReference type="EMBL" id="VFPM01000002">
    <property type="protein sequence ID" value="TQM62519.1"/>
    <property type="molecule type" value="Genomic_DNA"/>
</dbReference>
<sequence length="586" mass="63948">MSVAVESEQTPEQERSARPVPGGKPAWRGWRPTLGRPVRVFEPSFSGTGLTMAAWFFALSLVPSLLPRSGMVQGVVSGVTVIIGYAFGAACQAIWEYLGIPKPRGRVRTVLVWVTVGLGIWAAVFTGWRMVGWQNEIRSTFGMEATSPTIWPTILALTVVVAVLLLVIGRALRLLFTTLVRWLDRALPRRVAVLVGSVLLLVLGWALFSGVLVNGFFTVANNIFGTRDTIIADDMRQPQNAERSGSPQSLSAWEVLGRQGRYFVGGGPTVTELNAANGGGAKEPIRVYVGLRGADSLQARADLLLEELKRTGAFDRKVLVVATTTGTGFLDQNGVDPLEFAWNGDTAIAGVQYSYLPSWISLLADQDAVKETSRVTFDTVHQYWSTLPEATRPKLYLYGLSLGSFGVESILSQINIINEPIDGALMVGPPFVNELHASLTAQRDAGSPAWLPIYEQGRTVRFTAEQNGLDRTTGPWGPTRLVYLQHASDPIVFFNQSLAFTPPEWLKDGQRGPDVSPRMGWFPVVTMWQVLLDLPGAGSIPMGFGHLYSAKANLEGWVGVTNPPDWTPDKTEKLAAILEARPYKDT</sequence>
<comment type="caution">
    <text evidence="5">The sequence shown here is derived from an EMBL/GenBank/DDBJ whole genome shotgun (WGS) entry which is preliminary data.</text>
</comment>
<dbReference type="InterPro" id="IPR027788">
    <property type="entry name" value="Alpha/beta-hydrolase_N_dom"/>
</dbReference>
<feature type="domain" description="Alpha/beta-hydrolase catalytic" evidence="3">
    <location>
        <begin position="285"/>
        <end position="574"/>
    </location>
</feature>
<accession>A0A543HWA2</accession>
<feature type="transmembrane region" description="Helical" evidence="2">
    <location>
        <begin position="45"/>
        <end position="66"/>
    </location>
</feature>
<keyword evidence="2" id="KW-0472">Membrane</keyword>
<organism evidence="5 6">
    <name type="scientific">Humibacillus xanthopallidus</name>
    <dbReference type="NCBI Taxonomy" id="412689"/>
    <lineage>
        <taxon>Bacteria</taxon>
        <taxon>Bacillati</taxon>
        <taxon>Actinomycetota</taxon>
        <taxon>Actinomycetes</taxon>
        <taxon>Micrococcales</taxon>
        <taxon>Intrasporangiaceae</taxon>
        <taxon>Humibacillus</taxon>
    </lineage>
</organism>
<keyword evidence="6" id="KW-1185">Reference proteome</keyword>
<reference evidence="5 6" key="1">
    <citation type="submission" date="2019-06" db="EMBL/GenBank/DDBJ databases">
        <title>Genome sequencing of plant associated microbes to promote plant fitness in Sorghum bicolor and Oryza sativa.</title>
        <authorList>
            <person name="Coleman-Derr D."/>
        </authorList>
    </citation>
    <scope>NUCLEOTIDE SEQUENCE [LARGE SCALE GENOMIC DNA]</scope>
    <source>
        <strain evidence="5 6">KV-663</strain>
    </source>
</reference>
<evidence type="ECO:0000256" key="1">
    <source>
        <dbReference type="SAM" id="MobiDB-lite"/>
    </source>
</evidence>
<dbReference type="OrthoDB" id="4397445at2"/>
<dbReference type="InterPro" id="IPR027787">
    <property type="entry name" value="Alpha/beta-hydrolase_catalytic"/>
</dbReference>
<evidence type="ECO:0000313" key="6">
    <source>
        <dbReference type="Proteomes" id="UP000316747"/>
    </source>
</evidence>
<keyword evidence="2" id="KW-0812">Transmembrane</keyword>
<feature type="region of interest" description="Disordered" evidence="1">
    <location>
        <begin position="1"/>
        <end position="29"/>
    </location>
</feature>
<feature type="transmembrane region" description="Helical" evidence="2">
    <location>
        <begin position="193"/>
        <end position="217"/>
    </location>
</feature>
<evidence type="ECO:0000259" key="3">
    <source>
        <dbReference type="Pfam" id="PF10081"/>
    </source>
</evidence>
<dbReference type="PIRSF" id="PIRSF007542">
    <property type="entry name" value="UCP007542"/>
    <property type="match status" value="1"/>
</dbReference>
<dbReference type="InterPro" id="IPR012037">
    <property type="entry name" value="Alpha/beta-hydrolase_fam"/>
</dbReference>
<evidence type="ECO:0000259" key="4">
    <source>
        <dbReference type="Pfam" id="PF15420"/>
    </source>
</evidence>
<feature type="transmembrane region" description="Helical" evidence="2">
    <location>
        <begin position="72"/>
        <end position="98"/>
    </location>
</feature>
<dbReference type="Pfam" id="PF10081">
    <property type="entry name" value="Abhydrolase_9"/>
    <property type="match status" value="1"/>
</dbReference>
<feature type="transmembrane region" description="Helical" evidence="2">
    <location>
        <begin position="110"/>
        <end position="130"/>
    </location>
</feature>
<dbReference type="AlphaFoldDB" id="A0A543HWA2"/>
<dbReference type="Proteomes" id="UP000316747">
    <property type="component" value="Unassembled WGS sequence"/>
</dbReference>
<evidence type="ECO:0000313" key="5">
    <source>
        <dbReference type="EMBL" id="TQM62519.1"/>
    </source>
</evidence>
<dbReference type="Pfam" id="PF15420">
    <property type="entry name" value="Abhydrolase_9_N"/>
    <property type="match status" value="1"/>
</dbReference>
<keyword evidence="2" id="KW-1133">Transmembrane helix</keyword>